<organism evidence="1 2">
    <name type="scientific">Bacillus mycoides</name>
    <dbReference type="NCBI Taxonomy" id="1405"/>
    <lineage>
        <taxon>Bacteria</taxon>
        <taxon>Bacillati</taxon>
        <taxon>Bacillota</taxon>
        <taxon>Bacilli</taxon>
        <taxon>Bacillales</taxon>
        <taxon>Bacillaceae</taxon>
        <taxon>Bacillus</taxon>
        <taxon>Bacillus cereus group</taxon>
    </lineage>
</organism>
<accession>A0A1E8BDC1</accession>
<reference evidence="1 2" key="1">
    <citation type="submission" date="2016-05" db="EMBL/GenBank/DDBJ databases">
        <title>Bacillus thuringiensis and Bacillus weihenstephanensis as novel biocontrol agents of wilt causing Verticillium species.</title>
        <authorList>
            <person name="Hollensteiner J."/>
            <person name="Wemheuer F."/>
            <person name="Harting R."/>
            <person name="Kolarzyk A."/>
            <person name="Diaz-Valerio S."/>
            <person name="Poehlein A."/>
            <person name="Brzuszkiewicz E."/>
            <person name="Nesemann K."/>
            <person name="Braus-Stromeyer S."/>
            <person name="Braus G."/>
            <person name="Daniel R."/>
            <person name="Liesegang H."/>
        </authorList>
    </citation>
    <scope>NUCLEOTIDE SEQUENCE [LARGE SCALE GENOMIC DNA]</scope>
    <source>
        <strain evidence="1 2">GOE8</strain>
    </source>
</reference>
<protein>
    <recommendedName>
        <fullName evidence="3">Lipoprotein</fullName>
    </recommendedName>
</protein>
<proteinExistence type="predicted"/>
<evidence type="ECO:0008006" key="3">
    <source>
        <dbReference type="Google" id="ProtNLM"/>
    </source>
</evidence>
<dbReference type="AlphaFoldDB" id="A0A1E8BDC1"/>
<dbReference type="PATRIC" id="fig|86662.25.peg.316"/>
<dbReference type="EMBL" id="LXLT01000009">
    <property type="protein sequence ID" value="OFD85082.1"/>
    <property type="molecule type" value="Genomic_DNA"/>
</dbReference>
<dbReference type="Proteomes" id="UP000175706">
    <property type="component" value="Unassembled WGS sequence"/>
</dbReference>
<comment type="caution">
    <text evidence="1">The sequence shown here is derived from an EMBL/GenBank/DDBJ whole genome shotgun (WGS) entry which is preliminary data.</text>
</comment>
<sequence length="235" mass="27141">MKYKKLVYILLISLFIVGCQSEMSKENSVEEYIPPHLMNAEVTADIMTLEMDPDALKKVGNIGQRMREHLVNNMEWYLKYVEEHAEKKSFPYHPNFGVTKEEYEFVLNAIDQSKLVNTKDGKLKFKKKSDHEVEIFSSESIKLLKYIVIDTEKNTVKTSLGECEYFGEILASPEQKLTGPWHGKQWMLKKDDLIYMFSLGKMETGNKSIIDISVKGGYKGEIINKEEALEFSSVF</sequence>
<dbReference type="RefSeq" id="WP_070140672.1">
    <property type="nucleotide sequence ID" value="NZ_LXLT01000009.1"/>
</dbReference>
<evidence type="ECO:0000313" key="2">
    <source>
        <dbReference type="Proteomes" id="UP000175706"/>
    </source>
</evidence>
<evidence type="ECO:0000313" key="1">
    <source>
        <dbReference type="EMBL" id="OFD85082.1"/>
    </source>
</evidence>
<dbReference type="PROSITE" id="PS51257">
    <property type="entry name" value="PROKAR_LIPOPROTEIN"/>
    <property type="match status" value="1"/>
</dbReference>
<name>A0A1E8BDC1_BACMY</name>
<gene>
    <name evidence="1" type="ORF">BWGOE8_03380</name>
</gene>